<organism evidence="1">
    <name type="scientific">Arundo donax</name>
    <name type="common">Giant reed</name>
    <name type="synonym">Donax arundinaceus</name>
    <dbReference type="NCBI Taxonomy" id="35708"/>
    <lineage>
        <taxon>Eukaryota</taxon>
        <taxon>Viridiplantae</taxon>
        <taxon>Streptophyta</taxon>
        <taxon>Embryophyta</taxon>
        <taxon>Tracheophyta</taxon>
        <taxon>Spermatophyta</taxon>
        <taxon>Magnoliopsida</taxon>
        <taxon>Liliopsida</taxon>
        <taxon>Poales</taxon>
        <taxon>Poaceae</taxon>
        <taxon>PACMAD clade</taxon>
        <taxon>Arundinoideae</taxon>
        <taxon>Arundineae</taxon>
        <taxon>Arundo</taxon>
    </lineage>
</organism>
<reference evidence="1" key="1">
    <citation type="submission" date="2014-09" db="EMBL/GenBank/DDBJ databases">
        <authorList>
            <person name="Magalhaes I.L.F."/>
            <person name="Oliveira U."/>
            <person name="Santos F.R."/>
            <person name="Vidigal T.H.D.A."/>
            <person name="Brescovit A.D."/>
            <person name="Santos A.J."/>
        </authorList>
    </citation>
    <scope>NUCLEOTIDE SEQUENCE</scope>
    <source>
        <tissue evidence="1">Shoot tissue taken approximately 20 cm above the soil surface</tissue>
    </source>
</reference>
<name>A0A0A8Y4U0_ARUDO</name>
<accession>A0A0A8Y4U0</accession>
<proteinExistence type="predicted"/>
<evidence type="ECO:0000313" key="1">
    <source>
        <dbReference type="EMBL" id="JAD19022.1"/>
    </source>
</evidence>
<reference evidence="1" key="2">
    <citation type="journal article" date="2015" name="Data Brief">
        <title>Shoot transcriptome of the giant reed, Arundo donax.</title>
        <authorList>
            <person name="Barrero R.A."/>
            <person name="Guerrero F.D."/>
            <person name="Moolhuijzen P."/>
            <person name="Goolsby J.A."/>
            <person name="Tidwell J."/>
            <person name="Bellgard S.E."/>
            <person name="Bellgard M.I."/>
        </authorList>
    </citation>
    <scope>NUCLEOTIDE SEQUENCE</scope>
    <source>
        <tissue evidence="1">Shoot tissue taken approximately 20 cm above the soil surface</tissue>
    </source>
</reference>
<dbReference type="AlphaFoldDB" id="A0A0A8Y4U0"/>
<protein>
    <submittedName>
        <fullName evidence="1">Uncharacterized protein</fullName>
    </submittedName>
</protein>
<dbReference type="EMBL" id="GBRH01278873">
    <property type="protein sequence ID" value="JAD19022.1"/>
    <property type="molecule type" value="Transcribed_RNA"/>
</dbReference>
<sequence>MPPIPWPPCRTPPPFRWIGATSPPVAASMPTERNSYGWFEHSAALEGGGCGASR</sequence>